<dbReference type="Gene3D" id="3.40.50.720">
    <property type="entry name" value="NAD(P)-binding Rossmann-like Domain"/>
    <property type="match status" value="1"/>
</dbReference>
<gene>
    <name evidence="2" type="ORF">N1027_07725</name>
</gene>
<name>A0ABT2GP75_9MICO</name>
<dbReference type="InterPro" id="IPR051604">
    <property type="entry name" value="Ergot_Alk_Oxidoreductase"/>
</dbReference>
<proteinExistence type="predicted"/>
<dbReference type="PANTHER" id="PTHR43162">
    <property type="match status" value="1"/>
</dbReference>
<dbReference type="InterPro" id="IPR016040">
    <property type="entry name" value="NAD(P)-bd_dom"/>
</dbReference>
<reference evidence="2" key="1">
    <citation type="submission" date="2022-08" db="EMBL/GenBank/DDBJ databases">
        <authorList>
            <person name="Deng Y."/>
            <person name="Han X.-F."/>
            <person name="Zhang Y.-Q."/>
        </authorList>
    </citation>
    <scope>NUCLEOTIDE SEQUENCE</scope>
    <source>
        <strain evidence="2">CPCC 205763</strain>
    </source>
</reference>
<dbReference type="SUPFAM" id="SSF51735">
    <property type="entry name" value="NAD(P)-binding Rossmann-fold domains"/>
    <property type="match status" value="1"/>
</dbReference>
<accession>A0ABT2GP75</accession>
<dbReference type="RefSeq" id="WP_259506696.1">
    <property type="nucleotide sequence ID" value="NZ_JANLCM010000001.1"/>
</dbReference>
<dbReference type="EMBL" id="JANLCM010000001">
    <property type="protein sequence ID" value="MCS5718025.1"/>
    <property type="molecule type" value="Genomic_DNA"/>
</dbReference>
<dbReference type="PANTHER" id="PTHR43162:SF1">
    <property type="entry name" value="PRESTALK A DIFFERENTIATION PROTEIN A"/>
    <property type="match status" value="1"/>
</dbReference>
<feature type="domain" description="NAD(P)-binding" evidence="1">
    <location>
        <begin position="9"/>
        <end position="138"/>
    </location>
</feature>
<organism evidence="2 3">
    <name type="scientific">Herbiconiux aconitum</name>
    <dbReference type="NCBI Taxonomy" id="2970913"/>
    <lineage>
        <taxon>Bacteria</taxon>
        <taxon>Bacillati</taxon>
        <taxon>Actinomycetota</taxon>
        <taxon>Actinomycetes</taxon>
        <taxon>Micrococcales</taxon>
        <taxon>Microbacteriaceae</taxon>
        <taxon>Herbiconiux</taxon>
    </lineage>
</organism>
<keyword evidence="3" id="KW-1185">Reference proteome</keyword>
<dbReference type="Proteomes" id="UP001165584">
    <property type="component" value="Unassembled WGS sequence"/>
</dbReference>
<comment type="caution">
    <text evidence="2">The sequence shown here is derived from an EMBL/GenBank/DDBJ whole genome shotgun (WGS) entry which is preliminary data.</text>
</comment>
<protein>
    <submittedName>
        <fullName evidence="2">NAD(P)H-binding protein</fullName>
    </submittedName>
</protein>
<dbReference type="InterPro" id="IPR036291">
    <property type="entry name" value="NAD(P)-bd_dom_sf"/>
</dbReference>
<evidence type="ECO:0000259" key="1">
    <source>
        <dbReference type="Pfam" id="PF13460"/>
    </source>
</evidence>
<sequence>MNAPILVTGGTGTIGRRVVPWLVEAGRSVRILTRHPGADSPGIEHVGGDTVTGRGVDAALSGVEVVLHLAGGAKGDDVAARTLVNAARVAGVRHIVMISVIGADRMPIGYFRAKAAAERTLAESGLPWTVLRVAQLHDFVLPIVRSMARLPLLPAPRGLRFEPVDRDEVAARLTALTLEAPAGRVPDLAGPEVLDIPQLAAAYAAAEAQARANGRPPRRRPSLPVRLPGAVGRAYRAGDNLADTDTERGHRTWSDFLAERVTSPVR</sequence>
<evidence type="ECO:0000313" key="3">
    <source>
        <dbReference type="Proteomes" id="UP001165584"/>
    </source>
</evidence>
<evidence type="ECO:0000313" key="2">
    <source>
        <dbReference type="EMBL" id="MCS5718025.1"/>
    </source>
</evidence>
<dbReference type="Pfam" id="PF13460">
    <property type="entry name" value="NAD_binding_10"/>
    <property type="match status" value="1"/>
</dbReference>